<dbReference type="Proteomes" id="UP000184268">
    <property type="component" value="Unassembled WGS sequence"/>
</dbReference>
<evidence type="ECO:0000256" key="5">
    <source>
        <dbReference type="SAM" id="MobiDB-lite"/>
    </source>
</evidence>
<dbReference type="AlphaFoldDB" id="A0A1M5X8B7"/>
<dbReference type="RefSeq" id="WP_067663990.1">
    <property type="nucleotide sequence ID" value="NZ_FQXG01000005.1"/>
</dbReference>
<protein>
    <submittedName>
        <fullName evidence="8">Yip1 domain-containing protein</fullName>
    </submittedName>
</protein>
<feature type="domain" description="Yip1" evidence="7">
    <location>
        <begin position="36"/>
        <end position="224"/>
    </location>
</feature>
<dbReference type="GO" id="GO:0016020">
    <property type="term" value="C:membrane"/>
    <property type="evidence" value="ECO:0007669"/>
    <property type="project" value="UniProtKB-SubCell"/>
</dbReference>
<dbReference type="OrthoDB" id="2987623at2"/>
<comment type="subcellular location">
    <subcellularLocation>
        <location evidence="1">Membrane</location>
        <topology evidence="1">Multi-pass membrane protein</topology>
    </subcellularLocation>
</comment>
<keyword evidence="9" id="KW-1185">Reference proteome</keyword>
<feature type="transmembrane region" description="Helical" evidence="6">
    <location>
        <begin position="172"/>
        <end position="196"/>
    </location>
</feature>
<evidence type="ECO:0000256" key="4">
    <source>
        <dbReference type="ARBA" id="ARBA00023136"/>
    </source>
</evidence>
<dbReference type="EMBL" id="FQXG01000005">
    <property type="protein sequence ID" value="SHH96077.1"/>
    <property type="molecule type" value="Genomic_DNA"/>
</dbReference>
<feature type="transmembrane region" description="Helical" evidence="6">
    <location>
        <begin position="131"/>
        <end position="152"/>
    </location>
</feature>
<feature type="region of interest" description="Disordered" evidence="5">
    <location>
        <begin position="1"/>
        <end position="24"/>
    </location>
</feature>
<name>A0A1M5X8B7_9GAMM</name>
<accession>A0A1M5X8B7</accession>
<dbReference type="Pfam" id="PF04893">
    <property type="entry name" value="Yip1"/>
    <property type="match status" value="1"/>
</dbReference>
<proteinExistence type="predicted"/>
<evidence type="ECO:0000259" key="7">
    <source>
        <dbReference type="Pfam" id="PF04893"/>
    </source>
</evidence>
<dbReference type="InterPro" id="IPR006977">
    <property type="entry name" value="Yip1_dom"/>
</dbReference>
<organism evidence="8 9">
    <name type="scientific">Ferrimonas marina</name>
    <dbReference type="NCBI Taxonomy" id="299255"/>
    <lineage>
        <taxon>Bacteria</taxon>
        <taxon>Pseudomonadati</taxon>
        <taxon>Pseudomonadota</taxon>
        <taxon>Gammaproteobacteria</taxon>
        <taxon>Alteromonadales</taxon>
        <taxon>Ferrimonadaceae</taxon>
        <taxon>Ferrimonas</taxon>
    </lineage>
</organism>
<feature type="transmembrane region" description="Helical" evidence="6">
    <location>
        <begin position="57"/>
        <end position="74"/>
    </location>
</feature>
<gene>
    <name evidence="8" type="ORF">SAMN02745129_3326</name>
</gene>
<reference evidence="8 9" key="1">
    <citation type="submission" date="2016-11" db="EMBL/GenBank/DDBJ databases">
        <authorList>
            <person name="Jaros S."/>
            <person name="Januszkiewicz K."/>
            <person name="Wedrychowicz H."/>
        </authorList>
    </citation>
    <scope>NUCLEOTIDE SEQUENCE [LARGE SCALE GENOMIC DNA]</scope>
    <source>
        <strain evidence="8 9">DSM 16917</strain>
    </source>
</reference>
<sequence>MNDTDAVKPPHNSPDTEPYGNESPAQPFPKQAFLAMMLEPRATLSAVLASDTPRKGFVFLLVVIVLASGLETLFSGDMAEASSPELFGFGFGLLVAAPIALGFMYLSAWLTRLVGRLFGGEGELGDMVTGMVWAQVPALISLGLSILLFALFGTELITNPDAITEGGTLKGLLAVGIGLLQIVFAVWGLVLSVAALSVTLNISLWRSVGVHLVIILFFILLAVAVVMMMDDPSVLWS</sequence>
<keyword evidence="3 6" id="KW-1133">Transmembrane helix</keyword>
<evidence type="ECO:0000256" key="2">
    <source>
        <dbReference type="ARBA" id="ARBA00022692"/>
    </source>
</evidence>
<keyword evidence="4 6" id="KW-0472">Membrane</keyword>
<evidence type="ECO:0000313" key="8">
    <source>
        <dbReference type="EMBL" id="SHH96077.1"/>
    </source>
</evidence>
<keyword evidence="2 6" id="KW-0812">Transmembrane</keyword>
<feature type="transmembrane region" description="Helical" evidence="6">
    <location>
        <begin position="208"/>
        <end position="229"/>
    </location>
</feature>
<evidence type="ECO:0000313" key="9">
    <source>
        <dbReference type="Proteomes" id="UP000184268"/>
    </source>
</evidence>
<evidence type="ECO:0000256" key="1">
    <source>
        <dbReference type="ARBA" id="ARBA00004141"/>
    </source>
</evidence>
<evidence type="ECO:0000256" key="6">
    <source>
        <dbReference type="SAM" id="Phobius"/>
    </source>
</evidence>
<feature type="transmembrane region" description="Helical" evidence="6">
    <location>
        <begin position="86"/>
        <end position="110"/>
    </location>
</feature>
<evidence type="ECO:0000256" key="3">
    <source>
        <dbReference type="ARBA" id="ARBA00022989"/>
    </source>
</evidence>
<dbReference type="STRING" id="299255.SAMN02745129_3326"/>